<dbReference type="SMART" id="SM00054">
    <property type="entry name" value="EFh"/>
    <property type="match status" value="3"/>
</dbReference>
<evidence type="ECO:0000256" key="6">
    <source>
        <dbReference type="ARBA" id="ARBA00022837"/>
    </source>
</evidence>
<dbReference type="PROSITE" id="PS00018">
    <property type="entry name" value="EF_HAND_1"/>
    <property type="match status" value="2"/>
</dbReference>
<dbReference type="Proteomes" id="UP000481153">
    <property type="component" value="Unassembled WGS sequence"/>
</dbReference>
<evidence type="ECO:0000256" key="7">
    <source>
        <dbReference type="ARBA" id="ARBA00023211"/>
    </source>
</evidence>
<reference evidence="11 12" key="1">
    <citation type="submission" date="2019-07" db="EMBL/GenBank/DDBJ databases">
        <title>Genomics analysis of Aphanomyces spp. identifies a new class of oomycete effector associated with host adaptation.</title>
        <authorList>
            <person name="Gaulin E."/>
        </authorList>
    </citation>
    <scope>NUCLEOTIDE SEQUENCE [LARGE SCALE GENOMIC DNA]</scope>
    <source>
        <strain evidence="11 12">ATCC 201684</strain>
    </source>
</reference>
<keyword evidence="4" id="KW-0677">Repeat</keyword>
<keyword evidence="12" id="KW-1185">Reference proteome</keyword>
<dbReference type="InterPro" id="IPR018247">
    <property type="entry name" value="EF_Hand_1_Ca_BS"/>
</dbReference>
<evidence type="ECO:0000313" key="11">
    <source>
        <dbReference type="EMBL" id="KAF0732792.1"/>
    </source>
</evidence>
<keyword evidence="3" id="KW-0479">Metal-binding</keyword>
<keyword evidence="7" id="KW-0464">Manganese</keyword>
<dbReference type="EC" id="3.1.3.16" evidence="8"/>
<dbReference type="PRINTS" id="PR00114">
    <property type="entry name" value="STPHPHTASE"/>
</dbReference>
<evidence type="ECO:0000256" key="2">
    <source>
        <dbReference type="ARBA" id="ARBA00008294"/>
    </source>
</evidence>
<dbReference type="InterPro" id="IPR011992">
    <property type="entry name" value="EF-hand-dom_pair"/>
</dbReference>
<dbReference type="SUPFAM" id="SSF56300">
    <property type="entry name" value="Metallo-dependent phosphatases"/>
    <property type="match status" value="1"/>
</dbReference>
<dbReference type="AlphaFoldDB" id="A0A6G0WZ50"/>
<feature type="compositionally biased region" description="Low complexity" evidence="9">
    <location>
        <begin position="18"/>
        <end position="37"/>
    </location>
</feature>
<dbReference type="Gene3D" id="1.10.238.10">
    <property type="entry name" value="EF-hand"/>
    <property type="match status" value="1"/>
</dbReference>
<evidence type="ECO:0000259" key="10">
    <source>
        <dbReference type="PROSITE" id="PS50222"/>
    </source>
</evidence>
<dbReference type="InterPro" id="IPR006186">
    <property type="entry name" value="Ser/Thr-sp_prot-phosphatase"/>
</dbReference>
<dbReference type="InterPro" id="IPR013235">
    <property type="entry name" value="PPP_dom"/>
</dbReference>
<proteinExistence type="inferred from homology"/>
<dbReference type="InterPro" id="IPR002048">
    <property type="entry name" value="EF_hand_dom"/>
</dbReference>
<evidence type="ECO:0000256" key="3">
    <source>
        <dbReference type="ARBA" id="ARBA00022723"/>
    </source>
</evidence>
<evidence type="ECO:0000256" key="4">
    <source>
        <dbReference type="ARBA" id="ARBA00022737"/>
    </source>
</evidence>
<dbReference type="SMART" id="SM00156">
    <property type="entry name" value="PP2Ac"/>
    <property type="match status" value="1"/>
</dbReference>
<dbReference type="SUPFAM" id="SSF47473">
    <property type="entry name" value="EF-hand"/>
    <property type="match status" value="1"/>
</dbReference>
<accession>A0A6G0WZ50</accession>
<dbReference type="CDD" id="cd00051">
    <property type="entry name" value="EFh"/>
    <property type="match status" value="1"/>
</dbReference>
<dbReference type="Pfam" id="PF08321">
    <property type="entry name" value="PPP5"/>
    <property type="match status" value="1"/>
</dbReference>
<comment type="caution">
    <text evidence="11">The sequence shown here is derived from an EMBL/GenBank/DDBJ whole genome shotgun (WGS) entry which is preliminary data.</text>
</comment>
<sequence>MGNTQTKDGGRSSSVKLPVPQQAPIAPSAPEAAAPSATPAAAFVDDMGTQWKLFNDLENREEAAAFGLQRFLQALHDHMPAHEDAEGPSLDNLLAGQATKINITDMYKGVHLDEKLTLQNVLDLIDSFKRKTKLHKAYVVQLLRQAASQFQNYANFHLVTIAPAKRITVIGDLHGQLDDLLLILRENGLPSPENPYVFNGDFVDRGKNSVEVCLLLFAFAVLYPKSVFLNRGNHEDKSVTQKFGFRKECLEKYDDEVFVLFCHCFRYLPLGTLLQDRRILVLHGGVPRQNVTIEEMMDVPRFEFDGLRHTNKYMKAASKLTRFEKNMQIISDIVWSDPRAEHGFVESHRGAGIEYGPDITMRFLQRNRLALIVRSHECTPLGYTYPYSEKAGMMVTLFSASNYTKASNMGAIMHIPSDTNVAPSFLQYRATASEHDFVGANLDGLFSVILASREALLDAFHAADAAGTGRVTSEQWQSIMEATLHMHLDWAALQPLVTSVEKDNTVVYTDFLDRYQSLAAAQGGGEKVVMNKLYRHRERLEALFHTIDKDGNGVITMEEFNDALEVLNKHIPKDMLPFERPEELMAALDFSKDNVININEFLESFRLHANLTVQAKWRRAKNKLKAMHHLGMLKVVEAPAVVAPPAPETIEELGSAAA</sequence>
<evidence type="ECO:0000256" key="5">
    <source>
        <dbReference type="ARBA" id="ARBA00022801"/>
    </source>
</evidence>
<evidence type="ECO:0000313" key="12">
    <source>
        <dbReference type="Proteomes" id="UP000481153"/>
    </source>
</evidence>
<keyword evidence="5 8" id="KW-0378">Hydrolase</keyword>
<dbReference type="Gene3D" id="3.60.21.10">
    <property type="match status" value="1"/>
</dbReference>
<dbReference type="PROSITE" id="PS50222">
    <property type="entry name" value="EF_HAND_2"/>
    <property type="match status" value="2"/>
</dbReference>
<gene>
    <name evidence="11" type="ORF">Ae201684_010122</name>
</gene>
<feature type="region of interest" description="Disordered" evidence="9">
    <location>
        <begin position="1"/>
        <end position="37"/>
    </location>
</feature>
<feature type="compositionally biased region" description="Polar residues" evidence="9">
    <location>
        <begin position="1"/>
        <end position="15"/>
    </location>
</feature>
<comment type="cofactor">
    <cofactor evidence="1">
        <name>Mn(2+)</name>
        <dbReference type="ChEBI" id="CHEBI:29035"/>
    </cofactor>
</comment>
<organism evidence="11 12">
    <name type="scientific">Aphanomyces euteiches</name>
    <dbReference type="NCBI Taxonomy" id="100861"/>
    <lineage>
        <taxon>Eukaryota</taxon>
        <taxon>Sar</taxon>
        <taxon>Stramenopiles</taxon>
        <taxon>Oomycota</taxon>
        <taxon>Saprolegniomycetes</taxon>
        <taxon>Saprolegniales</taxon>
        <taxon>Verrucalvaceae</taxon>
        <taxon>Aphanomyces</taxon>
    </lineage>
</organism>
<dbReference type="InterPro" id="IPR051134">
    <property type="entry name" value="PPP_phosphatase"/>
</dbReference>
<dbReference type="VEuPathDB" id="FungiDB:AeMF1_015240"/>
<keyword evidence="6" id="KW-0106">Calcium</keyword>
<evidence type="ECO:0000256" key="8">
    <source>
        <dbReference type="RuleBase" id="RU004273"/>
    </source>
</evidence>
<dbReference type="EMBL" id="VJMJ01000128">
    <property type="protein sequence ID" value="KAF0732792.1"/>
    <property type="molecule type" value="Genomic_DNA"/>
</dbReference>
<dbReference type="InterPro" id="IPR004843">
    <property type="entry name" value="Calcineurin-like_PHP"/>
</dbReference>
<dbReference type="PANTHER" id="PTHR45668">
    <property type="entry name" value="SERINE/THREONINE-PROTEIN PHOSPHATASE 5-RELATED"/>
    <property type="match status" value="1"/>
</dbReference>
<dbReference type="PANTHER" id="PTHR45668:SF5">
    <property type="entry name" value="SERINE_THREONINE-PROTEIN PHOSPHATASE 5"/>
    <property type="match status" value="1"/>
</dbReference>
<dbReference type="Pfam" id="PF00149">
    <property type="entry name" value="Metallophos"/>
    <property type="match status" value="1"/>
</dbReference>
<comment type="catalytic activity">
    <reaction evidence="8">
        <text>O-phospho-L-threonyl-[protein] + H2O = L-threonyl-[protein] + phosphate</text>
        <dbReference type="Rhea" id="RHEA:47004"/>
        <dbReference type="Rhea" id="RHEA-COMP:11060"/>
        <dbReference type="Rhea" id="RHEA-COMP:11605"/>
        <dbReference type="ChEBI" id="CHEBI:15377"/>
        <dbReference type="ChEBI" id="CHEBI:30013"/>
        <dbReference type="ChEBI" id="CHEBI:43474"/>
        <dbReference type="ChEBI" id="CHEBI:61977"/>
        <dbReference type="EC" id="3.1.3.16"/>
    </reaction>
</comment>
<comment type="similarity">
    <text evidence="2 8">Belongs to the PPP phosphatase family.</text>
</comment>
<feature type="domain" description="EF-hand" evidence="10">
    <location>
        <begin position="451"/>
        <end position="486"/>
    </location>
</feature>
<dbReference type="PROSITE" id="PS00125">
    <property type="entry name" value="SER_THR_PHOSPHATASE"/>
    <property type="match status" value="1"/>
</dbReference>
<dbReference type="GO" id="GO:0005509">
    <property type="term" value="F:calcium ion binding"/>
    <property type="evidence" value="ECO:0007669"/>
    <property type="project" value="InterPro"/>
</dbReference>
<dbReference type="Pfam" id="PF13499">
    <property type="entry name" value="EF-hand_7"/>
    <property type="match status" value="1"/>
</dbReference>
<protein>
    <recommendedName>
        <fullName evidence="8">Serine/threonine-protein phosphatase</fullName>
        <ecNumber evidence="8">3.1.3.16</ecNumber>
    </recommendedName>
</protein>
<evidence type="ECO:0000256" key="9">
    <source>
        <dbReference type="SAM" id="MobiDB-lite"/>
    </source>
</evidence>
<feature type="domain" description="EF-hand" evidence="10">
    <location>
        <begin position="535"/>
        <end position="570"/>
    </location>
</feature>
<evidence type="ECO:0000256" key="1">
    <source>
        <dbReference type="ARBA" id="ARBA00001936"/>
    </source>
</evidence>
<dbReference type="GO" id="GO:0004722">
    <property type="term" value="F:protein serine/threonine phosphatase activity"/>
    <property type="evidence" value="ECO:0007669"/>
    <property type="project" value="UniProtKB-EC"/>
</dbReference>
<name>A0A6G0WZ50_9STRA</name>
<dbReference type="InterPro" id="IPR029052">
    <property type="entry name" value="Metallo-depent_PP-like"/>
</dbReference>